<feature type="transmembrane region" description="Helical" evidence="1">
    <location>
        <begin position="75"/>
        <end position="93"/>
    </location>
</feature>
<protein>
    <submittedName>
        <fullName evidence="2">Uncharacterized protein</fullName>
    </submittedName>
</protein>
<comment type="caution">
    <text evidence="2">The sequence shown here is derived from an EMBL/GenBank/DDBJ whole genome shotgun (WGS) entry which is preliminary data.</text>
</comment>
<feature type="transmembrane region" description="Helical" evidence="1">
    <location>
        <begin position="132"/>
        <end position="151"/>
    </location>
</feature>
<keyword evidence="3" id="KW-1185">Reference proteome</keyword>
<dbReference type="EMBL" id="JAVREP010000002">
    <property type="protein sequence ID" value="MDT0327891.1"/>
    <property type="molecule type" value="Genomic_DNA"/>
</dbReference>
<feature type="transmembrane region" description="Helical" evidence="1">
    <location>
        <begin position="100"/>
        <end position="120"/>
    </location>
</feature>
<keyword evidence="1" id="KW-0812">Transmembrane</keyword>
<organism evidence="2 3">
    <name type="scientific">Nocardiopsis lambiniae</name>
    <dbReference type="NCBI Taxonomy" id="3075539"/>
    <lineage>
        <taxon>Bacteria</taxon>
        <taxon>Bacillati</taxon>
        <taxon>Actinomycetota</taxon>
        <taxon>Actinomycetes</taxon>
        <taxon>Streptosporangiales</taxon>
        <taxon>Nocardiopsidaceae</taxon>
        <taxon>Nocardiopsis</taxon>
    </lineage>
</organism>
<keyword evidence="1" id="KW-1133">Transmembrane helix</keyword>
<name>A0ABU2M7E5_9ACTN</name>
<evidence type="ECO:0000313" key="2">
    <source>
        <dbReference type="EMBL" id="MDT0327891.1"/>
    </source>
</evidence>
<gene>
    <name evidence="2" type="ORF">RM479_05645</name>
</gene>
<keyword evidence="1" id="KW-0472">Membrane</keyword>
<reference evidence="3" key="1">
    <citation type="submission" date="2023-07" db="EMBL/GenBank/DDBJ databases">
        <title>30 novel species of actinomycetes from the DSMZ collection.</title>
        <authorList>
            <person name="Nouioui I."/>
        </authorList>
    </citation>
    <scope>NUCLEOTIDE SEQUENCE [LARGE SCALE GENOMIC DNA]</scope>
    <source>
        <strain evidence="3">DSM 44743</strain>
    </source>
</reference>
<sequence>MSEDVIRRPRPVIDPALPARERGDLLRRVENPRPLVQWPNGEVVTRRARLREGGVQLCVIGITLALSLLTVGWYLGMIVVCVGLIAYVGALALRDDAHPVTRVLGVIGGAGAAVAIPVLLLDALPADPSTGLPWAVFGVLVALVTADTLTARVQEDAPVHRAPAEDPVVRPEDLSASDHPFLVAVQNTVDLVERAREEIGGDFLDTDRALTVLREEEWRIAVLLSRQRELRRAHLRRWQRAASPRVRDALRPQREHLCAVEDAVRTRVEQIVEYGRLVERAVTAHREWEQCQEAVDTTAVYADHRASAVFPGAGSPEMDELAATAEAARRVRDEHIDRLTGHSPLF</sequence>
<proteinExistence type="predicted"/>
<accession>A0ABU2M7E5</accession>
<dbReference type="Proteomes" id="UP001183390">
    <property type="component" value="Unassembled WGS sequence"/>
</dbReference>
<evidence type="ECO:0000313" key="3">
    <source>
        <dbReference type="Proteomes" id="UP001183390"/>
    </source>
</evidence>
<dbReference type="RefSeq" id="WP_311510641.1">
    <property type="nucleotide sequence ID" value="NZ_JAVREP010000002.1"/>
</dbReference>
<evidence type="ECO:0000256" key="1">
    <source>
        <dbReference type="SAM" id="Phobius"/>
    </source>
</evidence>